<evidence type="ECO:0000256" key="1">
    <source>
        <dbReference type="ARBA" id="ARBA00009820"/>
    </source>
</evidence>
<dbReference type="SUPFAM" id="SSF69304">
    <property type="entry name" value="Tricorn protease N-terminal domain"/>
    <property type="match status" value="1"/>
</dbReference>
<dbReference type="AlphaFoldDB" id="A0A382RK40"/>
<dbReference type="InterPro" id="IPR011659">
    <property type="entry name" value="WD40"/>
</dbReference>
<feature type="non-terminal residue" evidence="2">
    <location>
        <position position="238"/>
    </location>
</feature>
<accession>A0A382RK40</accession>
<reference evidence="2" key="1">
    <citation type="submission" date="2018-05" db="EMBL/GenBank/DDBJ databases">
        <authorList>
            <person name="Lanie J.A."/>
            <person name="Ng W.-L."/>
            <person name="Kazmierczak K.M."/>
            <person name="Andrzejewski T.M."/>
            <person name="Davidsen T.M."/>
            <person name="Wayne K.J."/>
            <person name="Tettelin H."/>
            <person name="Glass J.I."/>
            <person name="Rusch D."/>
            <person name="Podicherti R."/>
            <person name="Tsui H.-C.T."/>
            <person name="Winkler M.E."/>
        </authorList>
    </citation>
    <scope>NUCLEOTIDE SEQUENCE</scope>
</reference>
<dbReference type="PANTHER" id="PTHR36842:SF1">
    <property type="entry name" value="PROTEIN TOLB"/>
    <property type="match status" value="1"/>
</dbReference>
<protein>
    <recommendedName>
        <fullName evidence="3">Dipeptidylpeptidase IV N-terminal domain-containing protein</fullName>
    </recommendedName>
</protein>
<evidence type="ECO:0008006" key="3">
    <source>
        <dbReference type="Google" id="ProtNLM"/>
    </source>
</evidence>
<dbReference type="Pfam" id="PF07676">
    <property type="entry name" value="PD40"/>
    <property type="match status" value="2"/>
</dbReference>
<comment type="similarity">
    <text evidence="1">Belongs to the TolB family.</text>
</comment>
<dbReference type="InterPro" id="IPR011042">
    <property type="entry name" value="6-blade_b-propeller_TolB-like"/>
</dbReference>
<dbReference type="EMBL" id="UINC01122151">
    <property type="protein sequence ID" value="SVC97780.1"/>
    <property type="molecule type" value="Genomic_DNA"/>
</dbReference>
<name>A0A382RK40_9ZZZZ</name>
<dbReference type="Gene3D" id="2.120.10.30">
    <property type="entry name" value="TolB, C-terminal domain"/>
    <property type="match status" value="1"/>
</dbReference>
<proteinExistence type="inferred from homology"/>
<sequence>MAFVLILAGCDFSSDKIVFVSDRNGNDEIYVMNTDGASQKRLTSNVTMDYSPKLSRDGQKIAYVSEMGGGLQVDIMDSDGGNVVKPPANSGNMRSPHWCPQSERVSFITDMEGQVDVYVMNSDGTDMLKVTDDDLVEDLGNWSPNAEWVVYAISQGEDMGVYMRNPRGVDVIQLTQTKDSGPVWAPVGSLIAYFSEITVIDNEGKEKVDTEMRIVDMETMEVTSLVAQVHAESGISWS</sequence>
<organism evidence="2">
    <name type="scientific">marine metagenome</name>
    <dbReference type="NCBI Taxonomy" id="408172"/>
    <lineage>
        <taxon>unclassified sequences</taxon>
        <taxon>metagenomes</taxon>
        <taxon>ecological metagenomes</taxon>
    </lineage>
</organism>
<gene>
    <name evidence="2" type="ORF">METZ01_LOCUS350634</name>
</gene>
<evidence type="ECO:0000313" key="2">
    <source>
        <dbReference type="EMBL" id="SVC97780.1"/>
    </source>
</evidence>
<dbReference type="PANTHER" id="PTHR36842">
    <property type="entry name" value="PROTEIN TOLB HOMOLOG"/>
    <property type="match status" value="1"/>
</dbReference>